<dbReference type="KEGG" id="cak:Caul_2663"/>
<feature type="domain" description="TonB-dependent receptor plug" evidence="15">
    <location>
        <begin position="56"/>
        <end position="163"/>
    </location>
</feature>
<dbReference type="EMBL" id="CP000927">
    <property type="protein sequence ID" value="ABZ71790.1"/>
    <property type="molecule type" value="Genomic_DNA"/>
</dbReference>
<keyword evidence="13" id="KW-0732">Signal</keyword>
<dbReference type="AlphaFoldDB" id="B0SY43"/>
<accession>B0SY43</accession>
<evidence type="ECO:0000256" key="11">
    <source>
        <dbReference type="PROSITE-ProRule" id="PRU01360"/>
    </source>
</evidence>
<evidence type="ECO:0000256" key="12">
    <source>
        <dbReference type="RuleBase" id="RU003357"/>
    </source>
</evidence>
<dbReference type="Pfam" id="PF00593">
    <property type="entry name" value="TonB_dep_Rec_b-barrel"/>
    <property type="match status" value="1"/>
</dbReference>
<evidence type="ECO:0000313" key="16">
    <source>
        <dbReference type="EMBL" id="ABZ71790.1"/>
    </source>
</evidence>
<keyword evidence="10 11" id="KW-0998">Cell outer membrane</keyword>
<feature type="signal peptide" evidence="13">
    <location>
        <begin position="1"/>
        <end position="25"/>
    </location>
</feature>
<dbReference type="CDD" id="cd01347">
    <property type="entry name" value="ligand_gated_channel"/>
    <property type="match status" value="1"/>
</dbReference>
<dbReference type="PANTHER" id="PTHR32552:SF81">
    <property type="entry name" value="TONB-DEPENDENT OUTER MEMBRANE RECEPTOR"/>
    <property type="match status" value="1"/>
</dbReference>
<feature type="chain" id="PRO_5002753194" evidence="13">
    <location>
        <begin position="26"/>
        <end position="728"/>
    </location>
</feature>
<dbReference type="GO" id="GO:0009279">
    <property type="term" value="C:cell outer membrane"/>
    <property type="evidence" value="ECO:0007669"/>
    <property type="project" value="UniProtKB-SubCell"/>
</dbReference>
<feature type="domain" description="TonB-dependent receptor-like beta-barrel" evidence="14">
    <location>
        <begin position="253"/>
        <end position="692"/>
    </location>
</feature>
<reference evidence="16" key="1">
    <citation type="submission" date="2008-01" db="EMBL/GenBank/DDBJ databases">
        <title>Complete sequence of chromosome of Caulobacter sp. K31.</title>
        <authorList>
            <consortium name="US DOE Joint Genome Institute"/>
            <person name="Copeland A."/>
            <person name="Lucas S."/>
            <person name="Lapidus A."/>
            <person name="Barry K."/>
            <person name="Glavina del Rio T."/>
            <person name="Dalin E."/>
            <person name="Tice H."/>
            <person name="Pitluck S."/>
            <person name="Bruce D."/>
            <person name="Goodwin L."/>
            <person name="Thompson L.S."/>
            <person name="Brettin T."/>
            <person name="Detter J.C."/>
            <person name="Han C."/>
            <person name="Schmutz J."/>
            <person name="Larimer F."/>
            <person name="Land M."/>
            <person name="Hauser L."/>
            <person name="Kyrpides N."/>
            <person name="Kim E."/>
            <person name="Stephens C."/>
            <person name="Richardson P."/>
        </authorList>
    </citation>
    <scope>NUCLEOTIDE SEQUENCE [LARGE SCALE GENOMIC DNA]</scope>
    <source>
        <strain evidence="16">K31</strain>
    </source>
</reference>
<evidence type="ECO:0000256" key="4">
    <source>
        <dbReference type="ARBA" id="ARBA00022496"/>
    </source>
</evidence>
<dbReference type="HOGENOM" id="CLU_008287_15_2_5"/>
<proteinExistence type="inferred from homology"/>
<dbReference type="InterPro" id="IPR012910">
    <property type="entry name" value="Plug_dom"/>
</dbReference>
<protein>
    <submittedName>
        <fullName evidence="16">TonB-dependent receptor</fullName>
    </submittedName>
</protein>
<dbReference type="SUPFAM" id="SSF56935">
    <property type="entry name" value="Porins"/>
    <property type="match status" value="1"/>
</dbReference>
<dbReference type="InterPro" id="IPR036942">
    <property type="entry name" value="Beta-barrel_TonB_sf"/>
</dbReference>
<name>B0SY43_CAUSK</name>
<dbReference type="GO" id="GO:0006826">
    <property type="term" value="P:iron ion transport"/>
    <property type="evidence" value="ECO:0007669"/>
    <property type="project" value="UniProtKB-KW"/>
</dbReference>
<keyword evidence="9 11" id="KW-0472">Membrane</keyword>
<sequence precursor="true">MSRRLTSLYWISGTSALALAGAAQGATPAAPAEIDANAAPAVEQVVVTAERRVTDLQKTAIAISAFSGQLLADRKIDSIRDLSGQIPNFSISRVTISHTTQTYALRGVGESDPIQEPVLAVYVDDVYIPRQIGSMVEFNDLERVEVLRGPQGTLYGRNSSAGALRIITRDPGEAFRAKAEVGLGNYGAVDVRGLIEGPLVEGKVSGSLSYIHHSRDGVTFDPTLNHDVNRIDLDAYRAKLRWTPTDRLDVLLTLNALKDRSDTRSYVPVKQPGGGFRNDRSYSEVEPTQDLDQVSGALRVQYTLNDNLKLKSVSSYGGFNLNPVAYDNDGEAALIQKNLIHYNDQYVTQEIQLNGDYGKLTFTSGAFYLHERFFVQRDGYSRRNAVPSDPVTTPGSYGFARAHNITNTDAYALFGEATYALSDRLSVTGGLRWTNEKKDFLFDNKVLNLAGQVTGQSIAGHADKIFSAVTPKLSAQFQWTPDVLQYVTYSRGFKSGGFDNRATRLDLATRPFAPEKVDTYETGLKTELLNHRARLNLAVFYNDYKDLQVSYSDPAYPGNSVRGNAGKAHTYGVELESDVRATERLSLQASAGYLFAVYDKYKNAGGLGVDADGHRLLNSPRWSVSGGVTYDVPVGIPGSIRVGLNAQFQTKTYFSALQRPQDQAPAQTFVNGTVTWQSPDPRWSVQLSGRNLLDSDEPVSATYTPSTGVYYKNYPDPRTWLVTLKYAL</sequence>
<keyword evidence="16" id="KW-0675">Receptor</keyword>
<evidence type="ECO:0000256" key="2">
    <source>
        <dbReference type="ARBA" id="ARBA00022448"/>
    </source>
</evidence>
<evidence type="ECO:0000256" key="9">
    <source>
        <dbReference type="ARBA" id="ARBA00023136"/>
    </source>
</evidence>
<keyword evidence="7" id="KW-0406">Ion transport</keyword>
<keyword evidence="4" id="KW-0410">Iron transport</keyword>
<keyword evidence="3 11" id="KW-1134">Transmembrane beta strand</keyword>
<dbReference type="Pfam" id="PF07715">
    <property type="entry name" value="Plug"/>
    <property type="match status" value="1"/>
</dbReference>
<dbReference type="InterPro" id="IPR000531">
    <property type="entry name" value="Beta-barrel_TonB"/>
</dbReference>
<comment type="subcellular location">
    <subcellularLocation>
        <location evidence="1 11">Cell outer membrane</location>
        <topology evidence="1 11">Multi-pass membrane protein</topology>
    </subcellularLocation>
</comment>
<evidence type="ECO:0000256" key="13">
    <source>
        <dbReference type="SAM" id="SignalP"/>
    </source>
</evidence>
<evidence type="ECO:0000259" key="15">
    <source>
        <dbReference type="Pfam" id="PF07715"/>
    </source>
</evidence>
<evidence type="ECO:0000256" key="3">
    <source>
        <dbReference type="ARBA" id="ARBA00022452"/>
    </source>
</evidence>
<evidence type="ECO:0000256" key="6">
    <source>
        <dbReference type="ARBA" id="ARBA00023004"/>
    </source>
</evidence>
<dbReference type="eggNOG" id="COG4773">
    <property type="taxonomic scope" value="Bacteria"/>
</dbReference>
<gene>
    <name evidence="16" type="ordered locus">Caul_2663</name>
</gene>
<keyword evidence="6" id="KW-0408">Iron</keyword>
<dbReference type="InterPro" id="IPR039426">
    <property type="entry name" value="TonB-dep_rcpt-like"/>
</dbReference>
<keyword evidence="2 11" id="KW-0813">Transport</keyword>
<evidence type="ECO:0000256" key="8">
    <source>
        <dbReference type="ARBA" id="ARBA00023077"/>
    </source>
</evidence>
<dbReference type="STRING" id="366602.Caul_2663"/>
<comment type="similarity">
    <text evidence="11 12">Belongs to the TonB-dependent receptor family.</text>
</comment>
<keyword evidence="5 11" id="KW-0812">Transmembrane</keyword>
<dbReference type="Gene3D" id="2.40.170.20">
    <property type="entry name" value="TonB-dependent receptor, beta-barrel domain"/>
    <property type="match status" value="1"/>
</dbReference>
<evidence type="ECO:0000256" key="10">
    <source>
        <dbReference type="ARBA" id="ARBA00023237"/>
    </source>
</evidence>
<evidence type="ECO:0000256" key="7">
    <source>
        <dbReference type="ARBA" id="ARBA00023065"/>
    </source>
</evidence>
<dbReference type="PANTHER" id="PTHR32552">
    <property type="entry name" value="FERRICHROME IRON RECEPTOR-RELATED"/>
    <property type="match status" value="1"/>
</dbReference>
<evidence type="ECO:0000256" key="1">
    <source>
        <dbReference type="ARBA" id="ARBA00004571"/>
    </source>
</evidence>
<organism evidence="16">
    <name type="scientific">Caulobacter sp. (strain K31)</name>
    <dbReference type="NCBI Taxonomy" id="366602"/>
    <lineage>
        <taxon>Bacteria</taxon>
        <taxon>Pseudomonadati</taxon>
        <taxon>Pseudomonadota</taxon>
        <taxon>Alphaproteobacteria</taxon>
        <taxon>Caulobacterales</taxon>
        <taxon>Caulobacteraceae</taxon>
        <taxon>Caulobacter</taxon>
    </lineage>
</organism>
<evidence type="ECO:0000259" key="14">
    <source>
        <dbReference type="Pfam" id="PF00593"/>
    </source>
</evidence>
<dbReference type="PROSITE" id="PS52016">
    <property type="entry name" value="TONB_DEPENDENT_REC_3"/>
    <property type="match status" value="1"/>
</dbReference>
<dbReference type="OrthoDB" id="7208812at2"/>
<keyword evidence="8 12" id="KW-0798">TonB box</keyword>
<evidence type="ECO:0000256" key="5">
    <source>
        <dbReference type="ARBA" id="ARBA00022692"/>
    </source>
</evidence>